<dbReference type="EMBL" id="RPFW01000002">
    <property type="protein sequence ID" value="TVZ05839.1"/>
    <property type="molecule type" value="Genomic_DNA"/>
</dbReference>
<evidence type="ECO:0000256" key="2">
    <source>
        <dbReference type="ARBA" id="ARBA00023002"/>
    </source>
</evidence>
<evidence type="ECO:0000313" key="4">
    <source>
        <dbReference type="Proteomes" id="UP000460272"/>
    </source>
</evidence>
<dbReference type="OrthoDB" id="8959163at2"/>
<dbReference type="SUPFAM" id="SSF51735">
    <property type="entry name" value="NAD(P)-binding Rossmann-fold domains"/>
    <property type="match status" value="1"/>
</dbReference>
<dbReference type="InterPro" id="IPR036291">
    <property type="entry name" value="NAD(P)-bd_dom_sf"/>
</dbReference>
<accession>A0A6P2C366</accession>
<keyword evidence="4" id="KW-1185">Reference proteome</keyword>
<name>A0A6P2C366_9ACTN</name>
<comment type="similarity">
    <text evidence="1">Belongs to the short-chain dehydrogenases/reductases (SDR) family.</text>
</comment>
<proteinExistence type="inferred from homology"/>
<dbReference type="PANTHER" id="PTHR43669">
    <property type="entry name" value="5-KETO-D-GLUCONATE 5-REDUCTASE"/>
    <property type="match status" value="1"/>
</dbReference>
<dbReference type="PANTHER" id="PTHR43669:SF3">
    <property type="entry name" value="ALCOHOL DEHYDROGENASE, PUTATIVE (AFU_ORTHOLOGUE AFUA_3G03445)-RELATED"/>
    <property type="match status" value="1"/>
</dbReference>
<comment type="caution">
    <text evidence="3">The sequence shown here is derived from an EMBL/GenBank/DDBJ whole genome shotgun (WGS) entry which is preliminary data.</text>
</comment>
<evidence type="ECO:0000313" key="3">
    <source>
        <dbReference type="EMBL" id="TVZ05839.1"/>
    </source>
</evidence>
<protein>
    <submittedName>
        <fullName evidence="3">SDR family oxidoreductase</fullName>
    </submittedName>
</protein>
<dbReference type="GO" id="GO:0016491">
    <property type="term" value="F:oxidoreductase activity"/>
    <property type="evidence" value="ECO:0007669"/>
    <property type="project" value="UniProtKB-KW"/>
</dbReference>
<reference evidence="3 4" key="1">
    <citation type="submission" date="2018-11" db="EMBL/GenBank/DDBJ databases">
        <title>Trebonia kvetii gen.nov., sp.nov., a novel acidophilic actinobacterium, and proposal of the new actinobacterial family Treboniaceae fam. nov.</title>
        <authorList>
            <person name="Rapoport D."/>
            <person name="Sagova-Mareckova M."/>
            <person name="Sedlacek I."/>
            <person name="Provaznik J."/>
            <person name="Kralova S."/>
            <person name="Pavlinic D."/>
            <person name="Benes V."/>
            <person name="Kopecky J."/>
        </authorList>
    </citation>
    <scope>NUCLEOTIDE SEQUENCE [LARGE SCALE GENOMIC DNA]</scope>
    <source>
        <strain evidence="3 4">15Tr583</strain>
    </source>
</reference>
<dbReference type="CDD" id="cd05233">
    <property type="entry name" value="SDR_c"/>
    <property type="match status" value="1"/>
</dbReference>
<sequence length="235" mass="23572">MTAPSRDGQAGPGVAVVAGAGGPLGRATSLALAAAGFTVVGVDRNEQGLKELPASIRSEVADATDPTAAAAVIERIAGEVGSPAVLVNTIGAFQLGDALAATPDGLRLMIDVNLGAALWLSQAVAPHMRQRGSGAIVHVTSRPALEPTAGMAAYSVSKAALAHLIRILDAELRPNGIRVNAVAPQLLDTPTNRTIFPPEVLAHAVEPEVIAGLIAFLVSDAAAPVSGAILPAYGA</sequence>
<dbReference type="Pfam" id="PF00106">
    <property type="entry name" value="adh_short"/>
    <property type="match status" value="1"/>
</dbReference>
<dbReference type="PRINTS" id="PR00081">
    <property type="entry name" value="GDHRDH"/>
</dbReference>
<dbReference type="AlphaFoldDB" id="A0A6P2C366"/>
<organism evidence="3 4">
    <name type="scientific">Trebonia kvetii</name>
    <dbReference type="NCBI Taxonomy" id="2480626"/>
    <lineage>
        <taxon>Bacteria</taxon>
        <taxon>Bacillati</taxon>
        <taxon>Actinomycetota</taxon>
        <taxon>Actinomycetes</taxon>
        <taxon>Streptosporangiales</taxon>
        <taxon>Treboniaceae</taxon>
        <taxon>Trebonia</taxon>
    </lineage>
</organism>
<dbReference type="Proteomes" id="UP000460272">
    <property type="component" value="Unassembled WGS sequence"/>
</dbReference>
<gene>
    <name evidence="3" type="ORF">EAS64_12345</name>
</gene>
<keyword evidence="2" id="KW-0560">Oxidoreductase</keyword>
<dbReference type="InterPro" id="IPR002347">
    <property type="entry name" value="SDR_fam"/>
</dbReference>
<dbReference type="Gene3D" id="3.40.50.720">
    <property type="entry name" value="NAD(P)-binding Rossmann-like Domain"/>
    <property type="match status" value="1"/>
</dbReference>
<evidence type="ECO:0000256" key="1">
    <source>
        <dbReference type="ARBA" id="ARBA00006484"/>
    </source>
</evidence>